<dbReference type="GO" id="GO:0001669">
    <property type="term" value="C:acrosomal vesicle"/>
    <property type="evidence" value="ECO:0007669"/>
    <property type="project" value="TreeGrafter"/>
</dbReference>
<feature type="compositionally biased region" description="Polar residues" evidence="7">
    <location>
        <begin position="125"/>
        <end position="134"/>
    </location>
</feature>
<keyword evidence="6" id="KW-0175">Coiled coil</keyword>
<dbReference type="GO" id="GO:0005879">
    <property type="term" value="C:axonemal microtubule"/>
    <property type="evidence" value="ECO:0007669"/>
    <property type="project" value="TreeGrafter"/>
</dbReference>
<protein>
    <submittedName>
        <fullName evidence="9">Enkurin</fullName>
    </submittedName>
</protein>
<evidence type="ECO:0000256" key="6">
    <source>
        <dbReference type="SAM" id="Coils"/>
    </source>
</evidence>
<comment type="caution">
    <text evidence="9">The sequence shown here is derived from an EMBL/GenBank/DDBJ whole genome shotgun (WGS) entry which is preliminary data.</text>
</comment>
<gene>
    <name evidence="9" type="ORF">GBAR_LOCUS4647</name>
</gene>
<name>A0AA35R7N6_GEOBA</name>
<keyword evidence="4" id="KW-0206">Cytoskeleton</keyword>
<evidence type="ECO:0000256" key="2">
    <source>
        <dbReference type="ARBA" id="ARBA00004245"/>
    </source>
</evidence>
<comment type="subcellular location">
    <subcellularLocation>
        <location evidence="1">Cell projection</location>
        <location evidence="1">Cilium</location>
    </subcellularLocation>
    <subcellularLocation>
        <location evidence="2">Cytoplasm</location>
        <location evidence="2">Cytoskeleton</location>
    </subcellularLocation>
</comment>
<reference evidence="9" key="1">
    <citation type="submission" date="2023-03" db="EMBL/GenBank/DDBJ databases">
        <authorList>
            <person name="Steffen K."/>
            <person name="Cardenas P."/>
        </authorList>
    </citation>
    <scope>NUCLEOTIDE SEQUENCE</scope>
</reference>
<proteinExistence type="predicted"/>
<dbReference type="PANTHER" id="PTHR21490:SF0">
    <property type="entry name" value="ENKURIN"/>
    <property type="match status" value="1"/>
</dbReference>
<evidence type="ECO:0000256" key="5">
    <source>
        <dbReference type="ARBA" id="ARBA00023273"/>
    </source>
</evidence>
<sequence length="288" mass="32851">MATDIHTCTTLARCSLTYTTLARCSLHAVMSLPSEESIYNLIPKTVTPESKPPRYKSMFSSTVRSDGRQDKACSKTMGPAKVQLSSPQDFLKKHSKEQKLPEREARATNRECKPQRPLVPRHTEQPQMGSKSNKNYVTTNAVNNIMAVPRKPAAKYVDTVSGDTFDLVASGLVPKYTNKKDYGKVPGFLERRREDMTAAQAEYDCYIEESLRRGQMEQVTEEERDTLLAGLKANWEDLHHQYQGLSVITDTAPKKARKERMEAEMKQLEKDIELLERHHRLYISERLS</sequence>
<evidence type="ECO:0000259" key="8">
    <source>
        <dbReference type="PROSITE" id="PS51665"/>
    </source>
</evidence>
<evidence type="ECO:0000313" key="9">
    <source>
        <dbReference type="EMBL" id="CAI8006329.1"/>
    </source>
</evidence>
<evidence type="ECO:0000256" key="1">
    <source>
        <dbReference type="ARBA" id="ARBA00004138"/>
    </source>
</evidence>
<dbReference type="GO" id="GO:0005516">
    <property type="term" value="F:calmodulin binding"/>
    <property type="evidence" value="ECO:0007669"/>
    <property type="project" value="TreeGrafter"/>
</dbReference>
<dbReference type="InterPro" id="IPR052102">
    <property type="entry name" value="Enkurin_domain-protein"/>
</dbReference>
<feature type="coiled-coil region" evidence="6">
    <location>
        <begin position="258"/>
        <end position="285"/>
    </location>
</feature>
<keyword evidence="5" id="KW-0966">Cell projection</keyword>
<keyword evidence="10" id="KW-1185">Reference proteome</keyword>
<feature type="domain" description="Enkurin" evidence="8">
    <location>
        <begin position="191"/>
        <end position="283"/>
    </location>
</feature>
<accession>A0AA35R7N6</accession>
<feature type="region of interest" description="Disordered" evidence="7">
    <location>
        <begin position="49"/>
        <end position="134"/>
    </location>
</feature>
<evidence type="ECO:0000256" key="4">
    <source>
        <dbReference type="ARBA" id="ARBA00023212"/>
    </source>
</evidence>
<dbReference type="PROSITE" id="PS51665">
    <property type="entry name" value="ENKURIN"/>
    <property type="match status" value="1"/>
</dbReference>
<feature type="compositionally biased region" description="Basic and acidic residues" evidence="7">
    <location>
        <begin position="97"/>
        <end position="114"/>
    </location>
</feature>
<dbReference type="Pfam" id="PF13864">
    <property type="entry name" value="Enkurin"/>
    <property type="match status" value="1"/>
</dbReference>
<dbReference type="EMBL" id="CASHTH010000677">
    <property type="protein sequence ID" value="CAI8006329.1"/>
    <property type="molecule type" value="Genomic_DNA"/>
</dbReference>
<keyword evidence="3" id="KW-0963">Cytoplasm</keyword>
<dbReference type="AlphaFoldDB" id="A0AA35R7N6"/>
<dbReference type="Proteomes" id="UP001174909">
    <property type="component" value="Unassembled WGS sequence"/>
</dbReference>
<evidence type="ECO:0000313" key="10">
    <source>
        <dbReference type="Proteomes" id="UP001174909"/>
    </source>
</evidence>
<dbReference type="PANTHER" id="PTHR21490">
    <property type="entry name" value="ENKURIN-RELATED"/>
    <property type="match status" value="1"/>
</dbReference>
<evidence type="ECO:0000256" key="3">
    <source>
        <dbReference type="ARBA" id="ARBA00022490"/>
    </source>
</evidence>
<evidence type="ECO:0000256" key="7">
    <source>
        <dbReference type="SAM" id="MobiDB-lite"/>
    </source>
</evidence>
<organism evidence="9 10">
    <name type="scientific">Geodia barretti</name>
    <name type="common">Barrett's horny sponge</name>
    <dbReference type="NCBI Taxonomy" id="519541"/>
    <lineage>
        <taxon>Eukaryota</taxon>
        <taxon>Metazoa</taxon>
        <taxon>Porifera</taxon>
        <taxon>Demospongiae</taxon>
        <taxon>Heteroscleromorpha</taxon>
        <taxon>Tetractinellida</taxon>
        <taxon>Astrophorina</taxon>
        <taxon>Geodiidae</taxon>
        <taxon>Geodia</taxon>
    </lineage>
</organism>
<dbReference type="InterPro" id="IPR027012">
    <property type="entry name" value="Enkurin_dom"/>
</dbReference>